<proteinExistence type="predicted"/>
<dbReference type="Gene3D" id="3.90.320.10">
    <property type="match status" value="1"/>
</dbReference>
<protein>
    <recommendedName>
        <fullName evidence="2">DUF2800 domain-containing protein</fullName>
    </recommendedName>
</protein>
<dbReference type="EMBL" id="LR796746">
    <property type="protein sequence ID" value="CAB4163633.1"/>
    <property type="molecule type" value="Genomic_DNA"/>
</dbReference>
<dbReference type="InterPro" id="IPR011604">
    <property type="entry name" value="PDDEXK-like_dom_sf"/>
</dbReference>
<dbReference type="InterPro" id="IPR021229">
    <property type="entry name" value="DUF2800"/>
</dbReference>
<evidence type="ECO:0000313" key="1">
    <source>
        <dbReference type="EMBL" id="CAB4163633.1"/>
    </source>
</evidence>
<organism evidence="1">
    <name type="scientific">uncultured Caudovirales phage</name>
    <dbReference type="NCBI Taxonomy" id="2100421"/>
    <lineage>
        <taxon>Viruses</taxon>
        <taxon>Duplodnaviria</taxon>
        <taxon>Heunggongvirae</taxon>
        <taxon>Uroviricota</taxon>
        <taxon>Caudoviricetes</taxon>
        <taxon>Peduoviridae</taxon>
        <taxon>Maltschvirus</taxon>
        <taxon>Maltschvirus maltsch</taxon>
    </lineage>
</organism>
<name>A0A6J5NX37_9CAUD</name>
<sequence>MIHHAKFSPSGAHRWMSCAGSLALEANFEDKGGDFAQEGTDAHALAAHVLSSGKKRSTGETFTYDDHGAPRSIKLSSEMIDYVQDYVDLVHGYADGGELMVEQRVEFSIFVGIPNQFGTSDAVILSGDTIIIIDLKYGKGVRVDAEFNEQLQLYALGCLHEFGHLGDFKHVVMVVHQPRLHHVSEWRCTVDELLAFGVKAREAAKLAQACIETPDLVNDNLTVGESQCRFCKAKGACPALAQKVVELVTDDFIDLTRPVKAKIEAASERTFDNKVLSHLLDAADLIEGFVKAVRARAESALLKGEEVPGYKLVAGKQGARAWSNEEEAEKLLKSFRLKQDEMYDKKLISPTTAEKVLKGSPSRWEKAQEVISRKNGAPSVAPLSDKRPALVITPTEEMFDDLVGGDLA</sequence>
<dbReference type="Pfam" id="PF10926">
    <property type="entry name" value="DUF2800"/>
    <property type="match status" value="1"/>
</dbReference>
<gene>
    <name evidence="1" type="ORF">UFOVP814_43</name>
</gene>
<evidence type="ECO:0008006" key="2">
    <source>
        <dbReference type="Google" id="ProtNLM"/>
    </source>
</evidence>
<accession>A0A6J5NX37</accession>
<reference evidence="1" key="1">
    <citation type="submission" date="2020-04" db="EMBL/GenBank/DDBJ databases">
        <authorList>
            <person name="Chiriac C."/>
            <person name="Salcher M."/>
            <person name="Ghai R."/>
            <person name="Kavagutti S V."/>
        </authorList>
    </citation>
    <scope>NUCLEOTIDE SEQUENCE</scope>
</reference>